<protein>
    <submittedName>
        <fullName evidence="1">AAA-ATPase</fullName>
    </submittedName>
</protein>
<proteinExistence type="predicted"/>
<evidence type="ECO:0000313" key="2">
    <source>
        <dbReference type="Proteomes" id="UP001060215"/>
    </source>
</evidence>
<dbReference type="EMBL" id="CM045770">
    <property type="protein sequence ID" value="KAI7992996.1"/>
    <property type="molecule type" value="Genomic_DNA"/>
</dbReference>
<name>A0ACC0FW23_9ERIC</name>
<gene>
    <name evidence="1" type="ORF">LOK49_LG12G02074</name>
</gene>
<evidence type="ECO:0000313" key="1">
    <source>
        <dbReference type="EMBL" id="KAI7992996.1"/>
    </source>
</evidence>
<dbReference type="Proteomes" id="UP001060215">
    <property type="component" value="Chromosome 13"/>
</dbReference>
<reference evidence="1 2" key="1">
    <citation type="journal article" date="2022" name="Plant J.">
        <title>Chromosome-level genome of Camellia lanceoleosa provides a valuable resource for understanding genome evolution and self-incompatibility.</title>
        <authorList>
            <person name="Gong W."/>
            <person name="Xiao S."/>
            <person name="Wang L."/>
            <person name="Liao Z."/>
            <person name="Chang Y."/>
            <person name="Mo W."/>
            <person name="Hu G."/>
            <person name="Li W."/>
            <person name="Zhao G."/>
            <person name="Zhu H."/>
            <person name="Hu X."/>
            <person name="Ji K."/>
            <person name="Xiang X."/>
            <person name="Song Q."/>
            <person name="Yuan D."/>
            <person name="Jin S."/>
            <person name="Zhang L."/>
        </authorList>
    </citation>
    <scope>NUCLEOTIDE SEQUENCE [LARGE SCALE GENOMIC DNA]</scope>
    <source>
        <strain evidence="1">SQ_2022a</strain>
    </source>
</reference>
<organism evidence="1 2">
    <name type="scientific">Camellia lanceoleosa</name>
    <dbReference type="NCBI Taxonomy" id="1840588"/>
    <lineage>
        <taxon>Eukaryota</taxon>
        <taxon>Viridiplantae</taxon>
        <taxon>Streptophyta</taxon>
        <taxon>Embryophyta</taxon>
        <taxon>Tracheophyta</taxon>
        <taxon>Spermatophyta</taxon>
        <taxon>Magnoliopsida</taxon>
        <taxon>eudicotyledons</taxon>
        <taxon>Gunneridae</taxon>
        <taxon>Pentapetalae</taxon>
        <taxon>asterids</taxon>
        <taxon>Ericales</taxon>
        <taxon>Theaceae</taxon>
        <taxon>Camellia</taxon>
    </lineage>
</organism>
<accession>A0ACC0FW23</accession>
<sequence length="192" mass="21788">MNHFSTDLKGCSTLIRFQILLAEPSYHDFSIEKSTTMTFSGVLNFMDGLVSSCCGDEKVMVFTLNNKEHIDSSILRLGRINVHIHFPLCDFNFFKSLTNNYLGLKDHKLFPQVEKVFPGWGDAERGGDRRNHDSQQELVEQGVEVFVFCPLGFSNFLFFFPGKSFFPGKFLPPTPSSSPSSFKGCLFYDLLI</sequence>
<keyword evidence="2" id="KW-1185">Reference proteome</keyword>
<comment type="caution">
    <text evidence="1">The sequence shown here is derived from an EMBL/GenBank/DDBJ whole genome shotgun (WGS) entry which is preliminary data.</text>
</comment>